<comment type="subcellular location">
    <subcellularLocation>
        <location evidence="1">Membrane</location>
        <topology evidence="1">Multi-pass membrane protein</topology>
    </subcellularLocation>
</comment>
<dbReference type="Gene3D" id="1.20.1510.10">
    <property type="entry name" value="Cation efflux protein transmembrane domain"/>
    <property type="match status" value="1"/>
</dbReference>
<evidence type="ECO:0000256" key="1">
    <source>
        <dbReference type="ARBA" id="ARBA00004141"/>
    </source>
</evidence>
<keyword evidence="3" id="KW-0862">Zinc</keyword>
<dbReference type="GO" id="GO:0005886">
    <property type="term" value="C:plasma membrane"/>
    <property type="evidence" value="ECO:0007669"/>
    <property type="project" value="TreeGrafter"/>
</dbReference>
<feature type="transmembrane region" description="Helical" evidence="6">
    <location>
        <begin position="223"/>
        <end position="246"/>
    </location>
</feature>
<dbReference type="SUPFAM" id="SSF161111">
    <property type="entry name" value="Cation efflux protein transmembrane domain-like"/>
    <property type="match status" value="1"/>
</dbReference>
<dbReference type="PANTHER" id="PTHR11562">
    <property type="entry name" value="CATION EFFLUX PROTEIN/ ZINC TRANSPORTER"/>
    <property type="match status" value="1"/>
</dbReference>
<dbReference type="InterPro" id="IPR058533">
    <property type="entry name" value="Cation_efflux_TM"/>
</dbReference>
<sequence length="250" mass="26777">MQFAQVPVNSPCAESHLQPVQVATSAQKDRTRDEAQRKLEWACLFCVLFMFVEFLGGYLAGSLAIMSDAAHLLSDVLSFFLSLFALYLSKFPASKTMSHGYKRAEVLGALTSIVVIWMLTLGLVWAAIQRIIALVQAPDSTSVPPVNGKAMFIVACMGLGHSHGGHGHSHGGDGDGECAAENLNVRAAYLHALGDFLQSLGVCVAGALIWYEPSWQLCDPIVTLLFSVVVGATTIGICKTTLHVLMEGTP</sequence>
<evidence type="ECO:0000259" key="7">
    <source>
        <dbReference type="Pfam" id="PF01545"/>
    </source>
</evidence>
<accession>A0A3R6VH97</accession>
<dbReference type="Proteomes" id="UP000285060">
    <property type="component" value="Unassembled WGS sequence"/>
</dbReference>
<evidence type="ECO:0000313" key="8">
    <source>
        <dbReference type="EMBL" id="RHY25848.1"/>
    </source>
</evidence>
<keyword evidence="2 6" id="KW-0812">Transmembrane</keyword>
<feature type="non-terminal residue" evidence="8">
    <location>
        <position position="250"/>
    </location>
</feature>
<dbReference type="NCBIfam" id="TIGR01297">
    <property type="entry name" value="CDF"/>
    <property type="match status" value="1"/>
</dbReference>
<comment type="caution">
    <text evidence="8">The sequence shown here is derived from an EMBL/GenBank/DDBJ whole genome shotgun (WGS) entry which is preliminary data.</text>
</comment>
<evidence type="ECO:0000313" key="9">
    <source>
        <dbReference type="Proteomes" id="UP000285060"/>
    </source>
</evidence>
<dbReference type="InterPro" id="IPR027469">
    <property type="entry name" value="Cation_efflux_TMD_sf"/>
</dbReference>
<feature type="transmembrane region" description="Helical" evidence="6">
    <location>
        <begin position="189"/>
        <end position="211"/>
    </location>
</feature>
<feature type="transmembrane region" description="Helical" evidence="6">
    <location>
        <begin position="109"/>
        <end position="128"/>
    </location>
</feature>
<dbReference type="Pfam" id="PF01545">
    <property type="entry name" value="Cation_efflux"/>
    <property type="match status" value="1"/>
</dbReference>
<dbReference type="InterPro" id="IPR002524">
    <property type="entry name" value="Cation_efflux"/>
</dbReference>
<feature type="domain" description="Cation efflux protein transmembrane" evidence="7">
    <location>
        <begin position="43"/>
        <end position="246"/>
    </location>
</feature>
<keyword evidence="4 6" id="KW-1133">Transmembrane helix</keyword>
<dbReference type="VEuPathDB" id="FungiDB:H310_06938"/>
<feature type="transmembrane region" description="Helical" evidence="6">
    <location>
        <begin position="41"/>
        <end position="63"/>
    </location>
</feature>
<reference evidence="8 9" key="1">
    <citation type="submission" date="2018-08" db="EMBL/GenBank/DDBJ databases">
        <title>Aphanomyces genome sequencing and annotation.</title>
        <authorList>
            <person name="Minardi D."/>
            <person name="Oidtmann B."/>
            <person name="Van Der Giezen M."/>
            <person name="Studholme D.J."/>
        </authorList>
    </citation>
    <scope>NUCLEOTIDE SEQUENCE [LARGE SCALE GENOMIC DNA]</scope>
    <source>
        <strain evidence="8 9">NJM0002</strain>
    </source>
</reference>
<keyword evidence="3" id="KW-0813">Transport</keyword>
<evidence type="ECO:0000256" key="5">
    <source>
        <dbReference type="ARBA" id="ARBA00023136"/>
    </source>
</evidence>
<dbReference type="PANTHER" id="PTHR11562:SF17">
    <property type="entry name" value="RE54080P-RELATED"/>
    <property type="match status" value="1"/>
</dbReference>
<keyword evidence="3" id="KW-0406">Ion transport</keyword>
<dbReference type="GO" id="GO:0005385">
    <property type="term" value="F:zinc ion transmembrane transporter activity"/>
    <property type="evidence" value="ECO:0007669"/>
    <property type="project" value="TreeGrafter"/>
</dbReference>
<dbReference type="InterPro" id="IPR050681">
    <property type="entry name" value="CDF/SLC30A"/>
</dbReference>
<organism evidence="8 9">
    <name type="scientific">Aphanomyces invadans</name>
    <dbReference type="NCBI Taxonomy" id="157072"/>
    <lineage>
        <taxon>Eukaryota</taxon>
        <taxon>Sar</taxon>
        <taxon>Stramenopiles</taxon>
        <taxon>Oomycota</taxon>
        <taxon>Saprolegniomycetes</taxon>
        <taxon>Saprolegniales</taxon>
        <taxon>Verrucalvaceae</taxon>
        <taxon>Aphanomyces</taxon>
    </lineage>
</organism>
<keyword evidence="3" id="KW-0864">Zinc transport</keyword>
<evidence type="ECO:0000256" key="6">
    <source>
        <dbReference type="SAM" id="Phobius"/>
    </source>
</evidence>
<feature type="transmembrane region" description="Helical" evidence="6">
    <location>
        <begin position="69"/>
        <end position="88"/>
    </location>
</feature>
<name>A0A3R6VH97_9STRA</name>
<evidence type="ECO:0000256" key="4">
    <source>
        <dbReference type="ARBA" id="ARBA00022989"/>
    </source>
</evidence>
<evidence type="ECO:0000256" key="3">
    <source>
        <dbReference type="ARBA" id="ARBA00022906"/>
    </source>
</evidence>
<evidence type="ECO:0000256" key="2">
    <source>
        <dbReference type="ARBA" id="ARBA00022692"/>
    </source>
</evidence>
<proteinExistence type="predicted"/>
<keyword evidence="9" id="KW-1185">Reference proteome</keyword>
<gene>
    <name evidence="8" type="ORF">DYB32_010654</name>
</gene>
<dbReference type="AlphaFoldDB" id="A0A3R6VH97"/>
<protein>
    <recommendedName>
        <fullName evidence="7">Cation efflux protein transmembrane domain-containing protein</fullName>
    </recommendedName>
</protein>
<keyword evidence="5 6" id="KW-0472">Membrane</keyword>
<dbReference type="EMBL" id="QUSY01001166">
    <property type="protein sequence ID" value="RHY25848.1"/>
    <property type="molecule type" value="Genomic_DNA"/>
</dbReference>